<dbReference type="Proteomes" id="UP000289340">
    <property type="component" value="Chromosome 2"/>
</dbReference>
<keyword evidence="3" id="KW-0238">DNA-binding</keyword>
<keyword evidence="5" id="KW-0539">Nucleus</keyword>
<proteinExistence type="predicted"/>
<dbReference type="GO" id="GO:0003677">
    <property type="term" value="F:DNA binding"/>
    <property type="evidence" value="ECO:0007669"/>
    <property type="project" value="UniProtKB-KW"/>
</dbReference>
<dbReference type="Pfam" id="PF02365">
    <property type="entry name" value="NAM"/>
    <property type="match status" value="1"/>
</dbReference>
<dbReference type="GO" id="GO:0099402">
    <property type="term" value="P:plant organ development"/>
    <property type="evidence" value="ECO:0007669"/>
    <property type="project" value="UniProtKB-ARBA"/>
</dbReference>
<dbReference type="EMBL" id="QZWG01000002">
    <property type="protein sequence ID" value="RZC24375.1"/>
    <property type="molecule type" value="Genomic_DNA"/>
</dbReference>
<evidence type="ECO:0000313" key="8">
    <source>
        <dbReference type="EMBL" id="RZC24375.1"/>
    </source>
</evidence>
<evidence type="ECO:0000256" key="1">
    <source>
        <dbReference type="ARBA" id="ARBA00004123"/>
    </source>
</evidence>
<evidence type="ECO:0000256" key="3">
    <source>
        <dbReference type="ARBA" id="ARBA00023125"/>
    </source>
</evidence>
<evidence type="ECO:0000313" key="7">
    <source>
        <dbReference type="EMBL" id="KHN12212.1"/>
    </source>
</evidence>
<keyword evidence="9" id="KW-1185">Reference proteome</keyword>
<protein>
    <submittedName>
        <fullName evidence="7">Protein FEZ</fullName>
    </submittedName>
</protein>
<organism evidence="7">
    <name type="scientific">Glycine soja</name>
    <name type="common">Wild soybean</name>
    <dbReference type="NCBI Taxonomy" id="3848"/>
    <lineage>
        <taxon>Eukaryota</taxon>
        <taxon>Viridiplantae</taxon>
        <taxon>Streptophyta</taxon>
        <taxon>Embryophyta</taxon>
        <taxon>Tracheophyta</taxon>
        <taxon>Spermatophyta</taxon>
        <taxon>Magnoliopsida</taxon>
        <taxon>eudicotyledons</taxon>
        <taxon>Gunneridae</taxon>
        <taxon>Pentapetalae</taxon>
        <taxon>rosids</taxon>
        <taxon>fabids</taxon>
        <taxon>Fabales</taxon>
        <taxon>Fabaceae</taxon>
        <taxon>Papilionoideae</taxon>
        <taxon>50 kb inversion clade</taxon>
        <taxon>NPAAA clade</taxon>
        <taxon>indigoferoid/millettioid clade</taxon>
        <taxon>Phaseoleae</taxon>
        <taxon>Glycine</taxon>
        <taxon>Glycine subgen. Soja</taxon>
    </lineage>
</organism>
<dbReference type="AlphaFoldDB" id="A0A0B2PXE0"/>
<accession>A0A0B2PXE0</accession>
<dbReference type="FunFam" id="2.170.150.80:FF:000007">
    <property type="entry name" value="NAC domain-containing protein 35"/>
    <property type="match status" value="1"/>
</dbReference>
<sequence length="442" mass="50124">MMEERNNNDAAEKLDEVMLPGFRFHPTDEELVGFYLKRKIQQRPLTIELIKQLDIYKFDPWDLPKLATTGEKEWYFYCPRDRKYRNSARPNRVTGAGFWKATGTDRPIYSSEGSKCIGLKKSLVFYKGRAAKGVKTDWMMHEFRLPSLTDSLSPKYIDKITIPANESWAICRIFKKTNATAQRALSHSWVSSLPETRTSDHHILTKDQDNTTQFCSDNMSMTKKTTLASQYCSNNYNDSQPLTTNSSTLCPLDVASCKSIINPLLYKAFDHFPISNEDLSTSLLFSSPPFETSETNPKSTIMDVSSMLLNMSSSVLGDFNKTTSEDTNTNAASNFGVLQEHCSGYPIPFLRENMQTTFGNQQQQYCDNIYALVKGPNVNVPRVDDPELELETVVQRSIGFPLSVTMPLNIGDAWKSNNLLWDTSSFPCDVPSSYYSTTKCYT</sequence>
<comment type="subcellular location">
    <subcellularLocation>
        <location evidence="1">Nucleus</location>
    </subcellularLocation>
</comment>
<dbReference type="EMBL" id="KN663306">
    <property type="protein sequence ID" value="KHN12212.1"/>
    <property type="molecule type" value="Genomic_DNA"/>
</dbReference>
<dbReference type="SUPFAM" id="SSF101941">
    <property type="entry name" value="NAC domain"/>
    <property type="match status" value="1"/>
</dbReference>
<dbReference type="SMR" id="A0A0B2PXE0"/>
<dbReference type="Proteomes" id="UP000053555">
    <property type="component" value="Unassembled WGS sequence"/>
</dbReference>
<reference evidence="8 9" key="2">
    <citation type="submission" date="2018-09" db="EMBL/GenBank/DDBJ databases">
        <title>A high-quality reference genome of wild soybean provides a powerful tool to mine soybean genomes.</title>
        <authorList>
            <person name="Xie M."/>
            <person name="Chung C.Y.L."/>
            <person name="Li M.-W."/>
            <person name="Wong F.-L."/>
            <person name="Chan T.-F."/>
            <person name="Lam H.-M."/>
        </authorList>
    </citation>
    <scope>NUCLEOTIDE SEQUENCE [LARGE SCALE GENOMIC DNA]</scope>
    <source>
        <strain evidence="9">cv. W05</strain>
        <tissue evidence="8">Hypocotyl of etiolated seedlings</tissue>
    </source>
</reference>
<dbReference type="InterPro" id="IPR003441">
    <property type="entry name" value="NAC-dom"/>
</dbReference>
<evidence type="ECO:0000313" key="9">
    <source>
        <dbReference type="Proteomes" id="UP000289340"/>
    </source>
</evidence>
<keyword evidence="2" id="KW-0805">Transcription regulation</keyword>
<dbReference type="Gramene" id="XM_028346480.1">
    <property type="protein sequence ID" value="XP_028202281.1"/>
    <property type="gene ID" value="LOC114386466"/>
</dbReference>
<dbReference type="GO" id="GO:0006355">
    <property type="term" value="P:regulation of DNA-templated transcription"/>
    <property type="evidence" value="ECO:0007669"/>
    <property type="project" value="InterPro"/>
</dbReference>
<dbReference type="PANTHER" id="PTHR31744:SF77">
    <property type="entry name" value="PROTEIN FEZ"/>
    <property type="match status" value="1"/>
</dbReference>
<feature type="domain" description="NAC" evidence="6">
    <location>
        <begin position="18"/>
        <end position="176"/>
    </location>
</feature>
<evidence type="ECO:0000259" key="6">
    <source>
        <dbReference type="PROSITE" id="PS51005"/>
    </source>
</evidence>
<keyword evidence="4" id="KW-0804">Transcription</keyword>
<evidence type="ECO:0000256" key="5">
    <source>
        <dbReference type="ARBA" id="ARBA00023242"/>
    </source>
</evidence>
<dbReference type="Gene3D" id="2.170.150.80">
    <property type="entry name" value="NAC domain"/>
    <property type="match status" value="1"/>
</dbReference>
<dbReference type="PANTHER" id="PTHR31744">
    <property type="entry name" value="PROTEIN CUP-SHAPED COTYLEDON 2-RELATED"/>
    <property type="match status" value="1"/>
</dbReference>
<dbReference type="PROSITE" id="PS51005">
    <property type="entry name" value="NAC"/>
    <property type="match status" value="1"/>
</dbReference>
<evidence type="ECO:0000256" key="2">
    <source>
        <dbReference type="ARBA" id="ARBA00023015"/>
    </source>
</evidence>
<name>A0A0B2PXE0_GLYSO</name>
<reference evidence="7" key="1">
    <citation type="submission" date="2014-07" db="EMBL/GenBank/DDBJ databases">
        <title>Identification of a novel salt tolerance gene in wild soybean by whole-genome sequencing.</title>
        <authorList>
            <person name="Lam H.-M."/>
            <person name="Qi X."/>
            <person name="Li M.-W."/>
            <person name="Liu X."/>
            <person name="Xie M."/>
            <person name="Ni M."/>
            <person name="Xu X."/>
        </authorList>
    </citation>
    <scope>NUCLEOTIDE SEQUENCE [LARGE SCALE GENOMIC DNA]</scope>
    <source>
        <tissue evidence="7">Root</tissue>
    </source>
</reference>
<dbReference type="GO" id="GO:0005634">
    <property type="term" value="C:nucleus"/>
    <property type="evidence" value="ECO:0007669"/>
    <property type="project" value="UniProtKB-SubCell"/>
</dbReference>
<dbReference type="InterPro" id="IPR036093">
    <property type="entry name" value="NAC_dom_sf"/>
</dbReference>
<evidence type="ECO:0000256" key="4">
    <source>
        <dbReference type="ARBA" id="ARBA00023163"/>
    </source>
</evidence>
<gene>
    <name evidence="8" type="ORF">D0Y65_003558</name>
    <name evidence="7" type="ORF">glysoja_031560</name>
</gene>